<sequence length="236" mass="26449">MKTYLLPVGLLISGAAQAQTLPAVEPPAHYRWFAGVATGLQLYETISRPGPIRYLGKVGLTPFFVSGGYQLTPRLAVQAEFSQRDPADRNVSSSGYSPDGQLLESTDRRREYDAAVPLLARYRLTRPQQAFHIDGLLGISILYHVYRQEIILSADGVPYSHYLIDETAWNKYLTGGLGAGLTVRQRVDVGLNLVINQNLETVRRTIEHFAYYSIKPSLTLSARYFFIRRPVQRGAF</sequence>
<feature type="chain" id="PRO_5021379153" description="Outer membrane protein beta-barrel domain-containing protein" evidence="1">
    <location>
        <begin position="19"/>
        <end position="236"/>
    </location>
</feature>
<organism evidence="2 3">
    <name type="scientific">Hymenobacter metallicola</name>
    <dbReference type="NCBI Taxonomy" id="2563114"/>
    <lineage>
        <taxon>Bacteria</taxon>
        <taxon>Pseudomonadati</taxon>
        <taxon>Bacteroidota</taxon>
        <taxon>Cytophagia</taxon>
        <taxon>Cytophagales</taxon>
        <taxon>Hymenobacteraceae</taxon>
        <taxon>Hymenobacter</taxon>
    </lineage>
</organism>
<feature type="signal peptide" evidence="1">
    <location>
        <begin position="1"/>
        <end position="18"/>
    </location>
</feature>
<accession>A0A4Z0QKW7</accession>
<dbReference type="RefSeq" id="WP_135394688.1">
    <property type="nucleotide sequence ID" value="NZ_SRMB01000001.1"/>
</dbReference>
<comment type="caution">
    <text evidence="2">The sequence shown here is derived from an EMBL/GenBank/DDBJ whole genome shotgun (WGS) entry which is preliminary data.</text>
</comment>
<dbReference type="Proteomes" id="UP000298471">
    <property type="component" value="Unassembled WGS sequence"/>
</dbReference>
<dbReference type="EMBL" id="SRMB01000001">
    <property type="protein sequence ID" value="TGE29883.1"/>
    <property type="molecule type" value="Genomic_DNA"/>
</dbReference>
<keyword evidence="1" id="KW-0732">Signal</keyword>
<protein>
    <recommendedName>
        <fullName evidence="4">Outer membrane protein beta-barrel domain-containing protein</fullName>
    </recommendedName>
</protein>
<name>A0A4Z0QKW7_9BACT</name>
<dbReference type="OrthoDB" id="886433at2"/>
<proteinExistence type="predicted"/>
<gene>
    <name evidence="2" type="ORF">E5K02_10615</name>
</gene>
<evidence type="ECO:0000313" key="2">
    <source>
        <dbReference type="EMBL" id="TGE29883.1"/>
    </source>
</evidence>
<evidence type="ECO:0000313" key="3">
    <source>
        <dbReference type="Proteomes" id="UP000298471"/>
    </source>
</evidence>
<evidence type="ECO:0000256" key="1">
    <source>
        <dbReference type="SAM" id="SignalP"/>
    </source>
</evidence>
<evidence type="ECO:0008006" key="4">
    <source>
        <dbReference type="Google" id="ProtNLM"/>
    </source>
</evidence>
<keyword evidence="3" id="KW-1185">Reference proteome</keyword>
<reference evidence="2 3" key="1">
    <citation type="submission" date="2019-04" db="EMBL/GenBank/DDBJ databases">
        <authorList>
            <person name="Feng G."/>
            <person name="Zhang J."/>
            <person name="Zhu H."/>
        </authorList>
    </citation>
    <scope>NUCLEOTIDE SEQUENCE [LARGE SCALE GENOMIC DNA]</scope>
    <source>
        <strain evidence="2 3">9PBR-1</strain>
    </source>
</reference>
<dbReference type="AlphaFoldDB" id="A0A4Z0QKW7"/>